<dbReference type="Gene3D" id="3.30.505.10">
    <property type="entry name" value="SH2 domain"/>
    <property type="match status" value="2"/>
</dbReference>
<dbReference type="InterPro" id="IPR017072">
    <property type="entry name" value="TF_Spt6"/>
</dbReference>
<dbReference type="PANTHER" id="PTHR10145">
    <property type="entry name" value="TRANSCRIPTION ELONGATION FACTOR SPT6"/>
    <property type="match status" value="1"/>
</dbReference>
<dbReference type="InterPro" id="IPR036860">
    <property type="entry name" value="SH2_dom_sf"/>
</dbReference>
<dbReference type="GO" id="GO:0031491">
    <property type="term" value="F:nucleosome binding"/>
    <property type="evidence" value="ECO:0007669"/>
    <property type="project" value="TreeGrafter"/>
</dbReference>
<reference evidence="2 3" key="1">
    <citation type="submission" date="2018-11" db="EMBL/GenBank/DDBJ databases">
        <authorList>
            <consortium name="Pathogen Informatics"/>
        </authorList>
    </citation>
    <scope>NUCLEOTIDE SEQUENCE [LARGE SCALE GENOMIC DNA]</scope>
</reference>
<evidence type="ECO:0000313" key="2">
    <source>
        <dbReference type="EMBL" id="VDK88893.1"/>
    </source>
</evidence>
<dbReference type="InterPro" id="IPR035018">
    <property type="entry name" value="Spt6_SH2_C"/>
</dbReference>
<dbReference type="CDD" id="cd09928">
    <property type="entry name" value="SH2_Cterm_SPT6_like"/>
    <property type="match status" value="1"/>
</dbReference>
<accession>A0A3P6U1X1</accession>
<dbReference type="PANTHER" id="PTHR10145:SF6">
    <property type="entry name" value="TRANSCRIPTION ELONGATION FACTOR SPT6"/>
    <property type="match status" value="1"/>
</dbReference>
<proteinExistence type="predicted"/>
<dbReference type="Pfam" id="PF14633">
    <property type="entry name" value="SH2_2"/>
    <property type="match status" value="1"/>
</dbReference>
<dbReference type="OrthoDB" id="6268636at2759"/>
<protein>
    <recommendedName>
        <fullName evidence="1">Spt6 SH2 domain-containing protein</fullName>
    </recommendedName>
</protein>
<dbReference type="InterPro" id="IPR035420">
    <property type="entry name" value="Spt6_SH2"/>
</dbReference>
<dbReference type="GO" id="GO:0042393">
    <property type="term" value="F:histone binding"/>
    <property type="evidence" value="ECO:0007669"/>
    <property type="project" value="TreeGrafter"/>
</dbReference>
<name>A0A3P6U1X1_DIBLA</name>
<evidence type="ECO:0000313" key="3">
    <source>
        <dbReference type="Proteomes" id="UP000281553"/>
    </source>
</evidence>
<feature type="domain" description="Spt6 SH2" evidence="1">
    <location>
        <begin position="1"/>
        <end position="144"/>
    </location>
</feature>
<evidence type="ECO:0000259" key="1">
    <source>
        <dbReference type="Pfam" id="PF14633"/>
    </source>
</evidence>
<gene>
    <name evidence="2" type="ORF">DILT_LOCUS4288</name>
</gene>
<dbReference type="GO" id="GO:0034728">
    <property type="term" value="P:nucleosome organization"/>
    <property type="evidence" value="ECO:0007669"/>
    <property type="project" value="TreeGrafter"/>
</dbReference>
<dbReference type="EMBL" id="UYRU01045193">
    <property type="protein sequence ID" value="VDK88893.1"/>
    <property type="molecule type" value="Genomic_DNA"/>
</dbReference>
<dbReference type="GO" id="GO:0008023">
    <property type="term" value="C:transcription elongation factor complex"/>
    <property type="evidence" value="ECO:0007669"/>
    <property type="project" value="TreeGrafter"/>
</dbReference>
<dbReference type="GO" id="GO:0140673">
    <property type="term" value="P:transcription elongation-coupled chromatin remodeling"/>
    <property type="evidence" value="ECO:0007669"/>
    <property type="project" value="InterPro"/>
</dbReference>
<sequence>MKVDDGILKHFDVIEKDKTQSFALGRTLLIGTEEFEDLDEIVARFMQPMVYLIREVMTHKYYRDSRGGIRDVLTELLRKEKEISPNRIPYFLSAMAEHPGCFLIAYMPNQRARFEVFSVKPDGFKFRRLMFPSLDRLIGWFKEHYNEAVSCFFVKSVDCQPACHSIRLLDVLLGFISSFSVGRVKIRW</sequence>
<dbReference type="AlphaFoldDB" id="A0A3P6U1X1"/>
<organism evidence="2 3">
    <name type="scientific">Dibothriocephalus latus</name>
    <name type="common">Fish tapeworm</name>
    <name type="synonym">Diphyllobothrium latum</name>
    <dbReference type="NCBI Taxonomy" id="60516"/>
    <lineage>
        <taxon>Eukaryota</taxon>
        <taxon>Metazoa</taxon>
        <taxon>Spiralia</taxon>
        <taxon>Lophotrochozoa</taxon>
        <taxon>Platyhelminthes</taxon>
        <taxon>Cestoda</taxon>
        <taxon>Eucestoda</taxon>
        <taxon>Diphyllobothriidea</taxon>
        <taxon>Diphyllobothriidae</taxon>
        <taxon>Dibothriocephalus</taxon>
    </lineage>
</organism>
<dbReference type="Proteomes" id="UP000281553">
    <property type="component" value="Unassembled WGS sequence"/>
</dbReference>
<keyword evidence="3" id="KW-1185">Reference proteome</keyword>